<dbReference type="RefSeq" id="WP_281752112.1">
    <property type="nucleotide sequence ID" value="NZ_BRVP01000003.1"/>
</dbReference>
<evidence type="ECO:0000313" key="1">
    <source>
        <dbReference type="EMBL" id="GLB51509.1"/>
    </source>
</evidence>
<sequence>MKLHCTLVLILTAILSSCTKKHSIEGSITGLGNDTLIIGYSNLNDPFKHPNTSNLKFEYDTIYSHDDQFFYDVKTQNPILVKIRPLKGFKKKDGSYFQTVKSDCFSLVVPQGKTIYITGTKNKNGVDCLIDGADFNTDYSKQRKQLLAYYIDQKKLYREIDSLKNIGVATTTIDSLWKVSNNIDRLLGKKYNLCTRTFRPRLKCLHRLVLWSTNKTVYKI</sequence>
<gene>
    <name evidence="1" type="ORF">NBRC110019_05480</name>
</gene>
<dbReference type="EMBL" id="BRVP01000003">
    <property type="protein sequence ID" value="GLB51509.1"/>
    <property type="molecule type" value="Genomic_DNA"/>
</dbReference>
<comment type="caution">
    <text evidence="1">The sequence shown here is derived from an EMBL/GenBank/DDBJ whole genome shotgun (WGS) entry which is preliminary data.</text>
</comment>
<reference evidence="1" key="1">
    <citation type="submission" date="2022-07" db="EMBL/GenBank/DDBJ databases">
        <title>Taxonomy of Novel Oxalotrophic and Methylotrophic Bacteria.</title>
        <authorList>
            <person name="Sahin N."/>
            <person name="Tani A."/>
        </authorList>
    </citation>
    <scope>NUCLEOTIDE SEQUENCE</scope>
    <source>
        <strain evidence="1">AM327</strain>
    </source>
</reference>
<dbReference type="AlphaFoldDB" id="A0A9W6B566"/>
<organism evidence="1 2">
    <name type="scientific">Neptunitalea chrysea</name>
    <dbReference type="NCBI Taxonomy" id="1647581"/>
    <lineage>
        <taxon>Bacteria</taxon>
        <taxon>Pseudomonadati</taxon>
        <taxon>Bacteroidota</taxon>
        <taxon>Flavobacteriia</taxon>
        <taxon>Flavobacteriales</taxon>
        <taxon>Flavobacteriaceae</taxon>
        <taxon>Neptunitalea</taxon>
    </lineage>
</organism>
<proteinExistence type="predicted"/>
<dbReference type="PROSITE" id="PS51257">
    <property type="entry name" value="PROKAR_LIPOPROTEIN"/>
    <property type="match status" value="1"/>
</dbReference>
<protein>
    <recommendedName>
        <fullName evidence="3">Lipoprotein</fullName>
    </recommendedName>
</protein>
<evidence type="ECO:0008006" key="3">
    <source>
        <dbReference type="Google" id="ProtNLM"/>
    </source>
</evidence>
<evidence type="ECO:0000313" key="2">
    <source>
        <dbReference type="Proteomes" id="UP001143545"/>
    </source>
</evidence>
<keyword evidence="2" id="KW-1185">Reference proteome</keyword>
<accession>A0A9W6B566</accession>
<dbReference type="Proteomes" id="UP001143545">
    <property type="component" value="Unassembled WGS sequence"/>
</dbReference>
<name>A0A9W6B566_9FLAO</name>